<dbReference type="Gene3D" id="3.40.50.1820">
    <property type="entry name" value="alpha/beta hydrolase"/>
    <property type="match status" value="1"/>
</dbReference>
<dbReference type="InterPro" id="IPR029058">
    <property type="entry name" value="AB_hydrolase_fold"/>
</dbReference>
<evidence type="ECO:0000313" key="3">
    <source>
        <dbReference type="Proteomes" id="UP001189429"/>
    </source>
</evidence>
<name>A0ABN9XXC8_9DINO</name>
<accession>A0ABN9XXC8</accession>
<evidence type="ECO:0000313" key="2">
    <source>
        <dbReference type="EMBL" id="CAK0904794.1"/>
    </source>
</evidence>
<dbReference type="EMBL" id="CAUYUJ010021462">
    <property type="protein sequence ID" value="CAK0904794.1"/>
    <property type="molecule type" value="Genomic_DNA"/>
</dbReference>
<feature type="non-terminal residue" evidence="2">
    <location>
        <position position="1"/>
    </location>
</feature>
<keyword evidence="3" id="KW-1185">Reference proteome</keyword>
<sequence length="112" mass="12322">PHPGWTEPRPARRAGRSCLQGFGDGFVPLPAWAERLAERAHLGMEPMGEDCLYLNVFSPDVESTGLPCVLFVSPWCFSTAAATLEVLASCSQGILFTTVTYSVPRVKLWWLP</sequence>
<evidence type="ECO:0000259" key="1">
    <source>
        <dbReference type="Pfam" id="PF00135"/>
    </source>
</evidence>
<feature type="domain" description="Carboxylesterase type B" evidence="1">
    <location>
        <begin position="1"/>
        <end position="77"/>
    </location>
</feature>
<dbReference type="InterPro" id="IPR002018">
    <property type="entry name" value="CarbesteraseB"/>
</dbReference>
<comment type="caution">
    <text evidence="2">The sequence shown here is derived from an EMBL/GenBank/DDBJ whole genome shotgun (WGS) entry which is preliminary data.</text>
</comment>
<dbReference type="PROSITE" id="PS00941">
    <property type="entry name" value="CARBOXYLESTERASE_B_2"/>
    <property type="match status" value="1"/>
</dbReference>
<gene>
    <name evidence="2" type="ORF">PCOR1329_LOCUS80719</name>
</gene>
<dbReference type="InterPro" id="IPR019819">
    <property type="entry name" value="Carboxylesterase_B_CS"/>
</dbReference>
<reference evidence="2" key="1">
    <citation type="submission" date="2023-10" db="EMBL/GenBank/DDBJ databases">
        <authorList>
            <person name="Chen Y."/>
            <person name="Shah S."/>
            <person name="Dougan E. K."/>
            <person name="Thang M."/>
            <person name="Chan C."/>
        </authorList>
    </citation>
    <scope>NUCLEOTIDE SEQUENCE [LARGE SCALE GENOMIC DNA]</scope>
</reference>
<proteinExistence type="predicted"/>
<dbReference type="SUPFAM" id="SSF53474">
    <property type="entry name" value="alpha/beta-Hydrolases"/>
    <property type="match status" value="1"/>
</dbReference>
<organism evidence="2 3">
    <name type="scientific">Prorocentrum cordatum</name>
    <dbReference type="NCBI Taxonomy" id="2364126"/>
    <lineage>
        <taxon>Eukaryota</taxon>
        <taxon>Sar</taxon>
        <taxon>Alveolata</taxon>
        <taxon>Dinophyceae</taxon>
        <taxon>Prorocentrales</taxon>
        <taxon>Prorocentraceae</taxon>
        <taxon>Prorocentrum</taxon>
    </lineage>
</organism>
<protein>
    <recommendedName>
        <fullName evidence="1">Carboxylesterase type B domain-containing protein</fullName>
    </recommendedName>
</protein>
<dbReference type="Pfam" id="PF00135">
    <property type="entry name" value="COesterase"/>
    <property type="match status" value="1"/>
</dbReference>
<dbReference type="Proteomes" id="UP001189429">
    <property type="component" value="Unassembled WGS sequence"/>
</dbReference>